<keyword evidence="3" id="KW-0539">Nucleus</keyword>
<dbReference type="EMBL" id="JBFXLU010000205">
    <property type="protein sequence ID" value="KAL2835426.1"/>
    <property type="molecule type" value="Genomic_DNA"/>
</dbReference>
<evidence type="ECO:0000259" key="4">
    <source>
        <dbReference type="SMART" id="SM00906"/>
    </source>
</evidence>
<keyword evidence="6" id="KW-1185">Reference proteome</keyword>
<evidence type="ECO:0000256" key="1">
    <source>
        <dbReference type="ARBA" id="ARBA00023015"/>
    </source>
</evidence>
<sequence>MCQAIPADREVAEIFATRSRWWSTKRRSFGLAWGDGGDRTLTHFATHAVLSENPSLLGNLLLCFALSTGDFGRYLVPVERWILSDALHCSTVYDFQCLMGLGVCFLSDMQPRRAWMVYRNANALLQLNGIHRSQQRSQSLDLIFWELFGADRWVSMLIGLPYSIPDTLCYLPILPIDRSDPCTFHHRHMILLSGRVIDCLQSPSGLSRSAIIKVDEDINRVTAQLPPNYVDMTHIAACPEPDERIARLYRVAELNQLKTLLYLPLFLQQCDPGQHQQPEDPLAHYGRTACVGSARSLLEAYLALYDIDPAAAAVDNCMKLTSFTAFSAAVVLFLNILAQAHSNTEGVADWSSVLGADMASIYRTASAFEASSEGRPSSLCGQCQTALTDLISASQTLGRGESRQIRVPYFGVVKMVRSENRDSVTSNDQPVDTELQQSPPLFRDPVRTTILAAGDDTELFPALTVSDDLFFSYYGPWGCDNQARHYEAEEGKAPSVLRIVRTLLVRRPGTLRYVEAPSNGRGKLPCATLFIGFLFQGRYFVQTVAS</sequence>
<comment type="caution">
    <text evidence="5">The sequence shown here is derived from an EMBL/GenBank/DDBJ whole genome shotgun (WGS) entry which is preliminary data.</text>
</comment>
<gene>
    <name evidence="5" type="ORF">BJY01DRAFT_238849</name>
</gene>
<evidence type="ECO:0000256" key="2">
    <source>
        <dbReference type="ARBA" id="ARBA00023163"/>
    </source>
</evidence>
<keyword evidence="2" id="KW-0804">Transcription</keyword>
<keyword evidence="1" id="KW-0805">Transcription regulation</keyword>
<dbReference type="CDD" id="cd12148">
    <property type="entry name" value="fungal_TF_MHR"/>
    <property type="match status" value="1"/>
</dbReference>
<dbReference type="SMART" id="SM00906">
    <property type="entry name" value="Fungal_trans"/>
    <property type="match status" value="1"/>
</dbReference>
<dbReference type="Proteomes" id="UP001610446">
    <property type="component" value="Unassembled WGS sequence"/>
</dbReference>
<dbReference type="PANTHER" id="PTHR47840">
    <property type="entry name" value="ZN(II)2CYS6 TRANSCRIPTION FACTOR (EUROFUNG)-RELATED"/>
    <property type="match status" value="1"/>
</dbReference>
<evidence type="ECO:0000313" key="6">
    <source>
        <dbReference type="Proteomes" id="UP001610446"/>
    </source>
</evidence>
<accession>A0ABR4J5V8</accession>
<organism evidence="5 6">
    <name type="scientific">Aspergillus pseudoustus</name>
    <dbReference type="NCBI Taxonomy" id="1810923"/>
    <lineage>
        <taxon>Eukaryota</taxon>
        <taxon>Fungi</taxon>
        <taxon>Dikarya</taxon>
        <taxon>Ascomycota</taxon>
        <taxon>Pezizomycotina</taxon>
        <taxon>Eurotiomycetes</taxon>
        <taxon>Eurotiomycetidae</taxon>
        <taxon>Eurotiales</taxon>
        <taxon>Aspergillaceae</taxon>
        <taxon>Aspergillus</taxon>
        <taxon>Aspergillus subgen. Nidulantes</taxon>
    </lineage>
</organism>
<protein>
    <recommendedName>
        <fullName evidence="4">Xylanolytic transcriptional activator regulatory domain-containing protein</fullName>
    </recommendedName>
</protein>
<feature type="domain" description="Xylanolytic transcriptional activator regulatory" evidence="4">
    <location>
        <begin position="114"/>
        <end position="180"/>
    </location>
</feature>
<proteinExistence type="predicted"/>
<dbReference type="PANTHER" id="PTHR47840:SF1">
    <property type="entry name" value="ZN(II)2CYS6 TRANSCRIPTION FACTOR (EUROFUNG)"/>
    <property type="match status" value="1"/>
</dbReference>
<evidence type="ECO:0000313" key="5">
    <source>
        <dbReference type="EMBL" id="KAL2835426.1"/>
    </source>
</evidence>
<name>A0ABR4J5V8_9EURO</name>
<dbReference type="InterPro" id="IPR007219">
    <property type="entry name" value="XnlR_reg_dom"/>
</dbReference>
<evidence type="ECO:0000256" key="3">
    <source>
        <dbReference type="ARBA" id="ARBA00023242"/>
    </source>
</evidence>
<reference evidence="5 6" key="1">
    <citation type="submission" date="2024-07" db="EMBL/GenBank/DDBJ databases">
        <title>Section-level genome sequencing and comparative genomics of Aspergillus sections Usti and Cavernicolus.</title>
        <authorList>
            <consortium name="Lawrence Berkeley National Laboratory"/>
            <person name="Nybo J.L."/>
            <person name="Vesth T.C."/>
            <person name="Theobald S."/>
            <person name="Frisvad J.C."/>
            <person name="Larsen T.O."/>
            <person name="Kjaerboelling I."/>
            <person name="Rothschild-Mancinelli K."/>
            <person name="Lyhne E.K."/>
            <person name="Kogle M.E."/>
            <person name="Barry K."/>
            <person name="Clum A."/>
            <person name="Na H."/>
            <person name="Ledsgaard L."/>
            <person name="Lin J."/>
            <person name="Lipzen A."/>
            <person name="Kuo A."/>
            <person name="Riley R."/>
            <person name="Mondo S."/>
            <person name="Labutti K."/>
            <person name="Haridas S."/>
            <person name="Pangalinan J."/>
            <person name="Salamov A.A."/>
            <person name="Simmons B.A."/>
            <person name="Magnuson J.K."/>
            <person name="Chen J."/>
            <person name="Drula E."/>
            <person name="Henrissat B."/>
            <person name="Wiebenga A."/>
            <person name="Lubbers R.J."/>
            <person name="Gomes A.C."/>
            <person name="Makela M.R."/>
            <person name="Stajich J."/>
            <person name="Grigoriev I.V."/>
            <person name="Mortensen U.H."/>
            <person name="De Vries R.P."/>
            <person name="Baker S.E."/>
            <person name="Andersen M.R."/>
        </authorList>
    </citation>
    <scope>NUCLEOTIDE SEQUENCE [LARGE SCALE GENOMIC DNA]</scope>
    <source>
        <strain evidence="5 6">CBS 123904</strain>
    </source>
</reference>